<evidence type="ECO:0000256" key="2">
    <source>
        <dbReference type="ARBA" id="ARBA00022723"/>
    </source>
</evidence>
<dbReference type="PROSITE" id="PS51257">
    <property type="entry name" value="PROKAR_LIPOPROTEIN"/>
    <property type="match status" value="1"/>
</dbReference>
<evidence type="ECO:0000256" key="3">
    <source>
        <dbReference type="ARBA" id="ARBA00023004"/>
    </source>
</evidence>
<evidence type="ECO:0000256" key="5">
    <source>
        <dbReference type="SAM" id="SignalP"/>
    </source>
</evidence>
<evidence type="ECO:0000256" key="1">
    <source>
        <dbReference type="ARBA" id="ARBA00022617"/>
    </source>
</evidence>
<accession>A0A5B8A051</accession>
<dbReference type="InterPro" id="IPR009056">
    <property type="entry name" value="Cyt_c-like_dom"/>
</dbReference>
<dbReference type="PROSITE" id="PS51007">
    <property type="entry name" value="CYTC"/>
    <property type="match status" value="1"/>
</dbReference>
<dbReference type="GO" id="GO:0009055">
    <property type="term" value="F:electron transfer activity"/>
    <property type="evidence" value="ECO:0007669"/>
    <property type="project" value="InterPro"/>
</dbReference>
<organism evidence="7 8">
    <name type="scientific">Hymenobacter jejuensis</name>
    <dbReference type="NCBI Taxonomy" id="2502781"/>
    <lineage>
        <taxon>Bacteria</taxon>
        <taxon>Pseudomonadati</taxon>
        <taxon>Bacteroidota</taxon>
        <taxon>Cytophagia</taxon>
        <taxon>Cytophagales</taxon>
        <taxon>Hymenobacteraceae</taxon>
        <taxon>Hymenobacter</taxon>
    </lineage>
</organism>
<dbReference type="KEGG" id="hyj:FHG12_12400"/>
<evidence type="ECO:0000313" key="8">
    <source>
        <dbReference type="Proteomes" id="UP000305398"/>
    </source>
</evidence>
<dbReference type="GO" id="GO:0020037">
    <property type="term" value="F:heme binding"/>
    <property type="evidence" value="ECO:0007669"/>
    <property type="project" value="InterPro"/>
</dbReference>
<dbReference type="InterPro" id="IPR036909">
    <property type="entry name" value="Cyt_c-like_dom_sf"/>
</dbReference>
<gene>
    <name evidence="7" type="ORF">FHG12_12400</name>
</gene>
<keyword evidence="8" id="KW-1185">Reference proteome</keyword>
<proteinExistence type="predicted"/>
<keyword evidence="1 4" id="KW-0349">Heme</keyword>
<evidence type="ECO:0000313" key="7">
    <source>
        <dbReference type="EMBL" id="QDA60854.1"/>
    </source>
</evidence>
<evidence type="ECO:0000256" key="4">
    <source>
        <dbReference type="PROSITE-ProRule" id="PRU00433"/>
    </source>
</evidence>
<name>A0A5B8A051_9BACT</name>
<dbReference type="EMBL" id="CP040896">
    <property type="protein sequence ID" value="QDA60854.1"/>
    <property type="molecule type" value="Genomic_DNA"/>
</dbReference>
<dbReference type="RefSeq" id="WP_139516028.1">
    <property type="nucleotide sequence ID" value="NZ_CP040896.1"/>
</dbReference>
<keyword evidence="3 4" id="KW-0408">Iron</keyword>
<keyword evidence="2 4" id="KW-0479">Metal-binding</keyword>
<dbReference type="GO" id="GO:0046872">
    <property type="term" value="F:metal ion binding"/>
    <property type="evidence" value="ECO:0007669"/>
    <property type="project" value="UniProtKB-KW"/>
</dbReference>
<keyword evidence="5" id="KW-0732">Signal</keyword>
<feature type="chain" id="PRO_5023147648" description="Cytochrome c domain-containing protein" evidence="5">
    <location>
        <begin position="31"/>
        <end position="130"/>
    </location>
</feature>
<sequence length="130" mass="13908">MNKPFGSRRSIRGLLLGALAVLAGCAYDNAEDLFKDQPAVTCDVSAVTYASTISPILTQNCRVCHNSQITNGNVNLENYADVKRIASSGLLVGVVSHAPGYKQMPFGLPKLADCDIARIKKWVDDGAPNN</sequence>
<feature type="signal peptide" evidence="5">
    <location>
        <begin position="1"/>
        <end position="30"/>
    </location>
</feature>
<dbReference type="OrthoDB" id="1524066at2"/>
<protein>
    <recommendedName>
        <fullName evidence="6">Cytochrome c domain-containing protein</fullName>
    </recommendedName>
</protein>
<dbReference type="SUPFAM" id="SSF46626">
    <property type="entry name" value="Cytochrome c"/>
    <property type="match status" value="1"/>
</dbReference>
<dbReference type="AlphaFoldDB" id="A0A5B8A051"/>
<reference evidence="7 8" key="1">
    <citation type="submission" date="2019-06" db="EMBL/GenBank/DDBJ databases">
        <authorList>
            <person name="Srinivasan S."/>
        </authorList>
    </citation>
    <scope>NUCLEOTIDE SEQUENCE [LARGE SCALE GENOMIC DNA]</scope>
    <source>
        <strain evidence="7 8">17J68-5</strain>
    </source>
</reference>
<dbReference type="Proteomes" id="UP000305398">
    <property type="component" value="Chromosome"/>
</dbReference>
<evidence type="ECO:0000259" key="6">
    <source>
        <dbReference type="PROSITE" id="PS51007"/>
    </source>
</evidence>
<feature type="domain" description="Cytochrome c" evidence="6">
    <location>
        <begin position="48"/>
        <end position="127"/>
    </location>
</feature>